<name>B9GCH7_ORYSJ</name>
<dbReference type="Pfam" id="PF10551">
    <property type="entry name" value="MULE"/>
    <property type="match status" value="1"/>
</dbReference>
<evidence type="ECO:0000313" key="4">
    <source>
        <dbReference type="EMBL" id="EEE52984.1"/>
    </source>
</evidence>
<protein>
    <recommendedName>
        <fullName evidence="3">C2H2-type domain-containing protein</fullName>
    </recommendedName>
</protein>
<feature type="compositionally biased region" description="Polar residues" evidence="1">
    <location>
        <begin position="647"/>
        <end position="657"/>
    </location>
</feature>
<reference evidence="4" key="2">
    <citation type="submission" date="2008-12" db="EMBL/GenBank/DDBJ databases">
        <title>Improved gene annotation of the rice (Oryza sativa) genomes.</title>
        <authorList>
            <person name="Wang J."/>
            <person name="Li R."/>
            <person name="Fan W."/>
            <person name="Huang Q."/>
            <person name="Zhang J."/>
            <person name="Zhou Y."/>
            <person name="Hu Y."/>
            <person name="Zi S."/>
            <person name="Li J."/>
            <person name="Ni P."/>
            <person name="Zheng H."/>
            <person name="Zhang Y."/>
            <person name="Zhao M."/>
            <person name="Hao Q."/>
            <person name="McDermott J."/>
            <person name="Samudrala R."/>
            <person name="Kristiansen K."/>
            <person name="Wong G.K.-S."/>
        </authorList>
    </citation>
    <scope>NUCLEOTIDE SEQUENCE</scope>
</reference>
<dbReference type="Proteomes" id="UP000007752">
    <property type="component" value="Chromosome 12"/>
</dbReference>
<dbReference type="Pfam" id="PF03101">
    <property type="entry name" value="FAR1"/>
    <property type="match status" value="1"/>
</dbReference>
<dbReference type="InterPro" id="IPR013087">
    <property type="entry name" value="Znf_C2H2_type"/>
</dbReference>
<dbReference type="InterPro" id="IPR018289">
    <property type="entry name" value="MULE_transposase_dom"/>
</dbReference>
<keyword evidence="2" id="KW-1133">Transmembrane helix</keyword>
<evidence type="ECO:0000259" key="3">
    <source>
        <dbReference type="PROSITE" id="PS00028"/>
    </source>
</evidence>
<gene>
    <name evidence="4" type="ORF">OsJ_35656</name>
</gene>
<proteinExistence type="predicted"/>
<dbReference type="PANTHER" id="PTHR47718:SF2">
    <property type="entry name" value="PROTEIN FAR1-RELATED SEQUENCE 5-LIKE"/>
    <property type="match status" value="1"/>
</dbReference>
<dbReference type="AlphaFoldDB" id="B9GCH7"/>
<feature type="domain" description="C2H2-type" evidence="3">
    <location>
        <begin position="899"/>
        <end position="920"/>
    </location>
</feature>
<accession>B9GCH7</accession>
<feature type="compositionally biased region" description="Basic and acidic residues" evidence="1">
    <location>
        <begin position="587"/>
        <end position="605"/>
    </location>
</feature>
<evidence type="ECO:0000256" key="1">
    <source>
        <dbReference type="SAM" id="MobiDB-lite"/>
    </source>
</evidence>
<feature type="transmembrane region" description="Helical" evidence="2">
    <location>
        <begin position="1017"/>
        <end position="1038"/>
    </location>
</feature>
<feature type="region of interest" description="Disordered" evidence="1">
    <location>
        <begin position="586"/>
        <end position="657"/>
    </location>
</feature>
<keyword evidence="2" id="KW-0812">Transmembrane</keyword>
<evidence type="ECO:0000256" key="2">
    <source>
        <dbReference type="SAM" id="Phobius"/>
    </source>
</evidence>
<organism evidence="4">
    <name type="scientific">Oryza sativa subsp. japonica</name>
    <name type="common">Rice</name>
    <dbReference type="NCBI Taxonomy" id="39947"/>
    <lineage>
        <taxon>Eukaryota</taxon>
        <taxon>Viridiplantae</taxon>
        <taxon>Streptophyta</taxon>
        <taxon>Embryophyta</taxon>
        <taxon>Tracheophyta</taxon>
        <taxon>Spermatophyta</taxon>
        <taxon>Magnoliopsida</taxon>
        <taxon>Liliopsida</taxon>
        <taxon>Poales</taxon>
        <taxon>Poaceae</taxon>
        <taxon>BOP clade</taxon>
        <taxon>Oryzoideae</taxon>
        <taxon>Oryzeae</taxon>
        <taxon>Oryzinae</taxon>
        <taxon>Oryza</taxon>
        <taxon>Oryza sativa</taxon>
    </lineage>
</organism>
<dbReference type="EMBL" id="CM000149">
    <property type="protein sequence ID" value="EEE52984.1"/>
    <property type="molecule type" value="Genomic_DNA"/>
</dbReference>
<dbReference type="PANTHER" id="PTHR47718">
    <property type="entry name" value="OS01G0519700 PROTEIN"/>
    <property type="match status" value="1"/>
</dbReference>
<dbReference type="PROSITE" id="PS00028">
    <property type="entry name" value="ZINC_FINGER_C2H2_1"/>
    <property type="match status" value="1"/>
</dbReference>
<reference evidence="4" key="1">
    <citation type="journal article" date="2005" name="PLoS Biol.">
        <title>The genomes of Oryza sativa: a history of duplications.</title>
        <authorList>
            <person name="Yu J."/>
            <person name="Wang J."/>
            <person name="Lin W."/>
            <person name="Li S."/>
            <person name="Li H."/>
            <person name="Zhou J."/>
            <person name="Ni P."/>
            <person name="Dong W."/>
            <person name="Hu S."/>
            <person name="Zeng C."/>
            <person name="Zhang J."/>
            <person name="Zhang Y."/>
            <person name="Li R."/>
            <person name="Xu Z."/>
            <person name="Li S."/>
            <person name="Li X."/>
            <person name="Zheng H."/>
            <person name="Cong L."/>
            <person name="Lin L."/>
            <person name="Yin J."/>
            <person name="Geng J."/>
            <person name="Li G."/>
            <person name="Shi J."/>
            <person name="Liu J."/>
            <person name="Lv H."/>
            <person name="Li J."/>
            <person name="Wang J."/>
            <person name="Deng Y."/>
            <person name="Ran L."/>
            <person name="Shi X."/>
            <person name="Wang X."/>
            <person name="Wu Q."/>
            <person name="Li C."/>
            <person name="Ren X."/>
            <person name="Wang J."/>
            <person name="Wang X."/>
            <person name="Li D."/>
            <person name="Liu D."/>
            <person name="Zhang X."/>
            <person name="Ji Z."/>
            <person name="Zhao W."/>
            <person name="Sun Y."/>
            <person name="Zhang Z."/>
            <person name="Bao J."/>
            <person name="Han Y."/>
            <person name="Dong L."/>
            <person name="Ji J."/>
            <person name="Chen P."/>
            <person name="Wu S."/>
            <person name="Liu J."/>
            <person name="Xiao Y."/>
            <person name="Bu D."/>
            <person name="Tan J."/>
            <person name="Yang L."/>
            <person name="Ye C."/>
            <person name="Zhang J."/>
            <person name="Xu J."/>
            <person name="Zhou Y."/>
            <person name="Yu Y."/>
            <person name="Zhang B."/>
            <person name="Zhuang S."/>
            <person name="Wei H."/>
            <person name="Liu B."/>
            <person name="Lei M."/>
            <person name="Yu H."/>
            <person name="Li Y."/>
            <person name="Xu H."/>
            <person name="Wei S."/>
            <person name="He X."/>
            <person name="Fang L."/>
            <person name="Zhang Z."/>
            <person name="Zhang Y."/>
            <person name="Huang X."/>
            <person name="Su Z."/>
            <person name="Tong W."/>
            <person name="Li J."/>
            <person name="Tong Z."/>
            <person name="Li S."/>
            <person name="Ye J."/>
            <person name="Wang L."/>
            <person name="Fang L."/>
            <person name="Lei T."/>
            <person name="Chen C."/>
            <person name="Chen H."/>
            <person name="Xu Z."/>
            <person name="Li H."/>
            <person name="Huang H."/>
            <person name="Zhang F."/>
            <person name="Xu H."/>
            <person name="Li N."/>
            <person name="Zhao C."/>
            <person name="Li S."/>
            <person name="Dong L."/>
            <person name="Huang Y."/>
            <person name="Li L."/>
            <person name="Xi Y."/>
            <person name="Qi Q."/>
            <person name="Li W."/>
            <person name="Zhang B."/>
            <person name="Hu W."/>
            <person name="Zhang Y."/>
            <person name="Tian X."/>
            <person name="Jiao Y."/>
            <person name="Liang X."/>
            <person name="Jin J."/>
            <person name="Gao L."/>
            <person name="Zheng W."/>
            <person name="Hao B."/>
            <person name="Liu S."/>
            <person name="Wang W."/>
            <person name="Yuan L."/>
            <person name="Cao M."/>
            <person name="McDermott J."/>
            <person name="Samudrala R."/>
            <person name="Wang J."/>
            <person name="Wong G.K."/>
            <person name="Yang H."/>
        </authorList>
    </citation>
    <scope>NUCLEOTIDE SEQUENCE [LARGE SCALE GENOMIC DNA]</scope>
</reference>
<keyword evidence="2" id="KW-0472">Membrane</keyword>
<dbReference type="InterPro" id="IPR004330">
    <property type="entry name" value="FAR1_DNA_bnd_dom"/>
</dbReference>
<sequence length="1075" mass="123663">MEFNTVDEAWMFWVSYGGQKGFEVRKRYSNKRKSDGKVRSCRYVCANEGHRKEDKRDHLTKCPRAETRTDCQVRMGVVLDQEKGNYKVADLVLEHNHILQLPETSHLMVSQRKISELQGFEIETADDAGIGPKAAHQLASIQVGGSLNLNYTLRDHKNYLQGKRQREMVYGQAGSMLMHFQDKIAENPSFQYALQMDSEEQIANIFWVDAKMLTDYAYFGDVVSFDTTFGTNKESRPFGVFVGFNQFRETMVFGAVLLYDETYESFKWLFETFLKAHNGKQPKTIYTDQDSAMGKAIKKVFLESWHGLCTFHIMQNAVKHVAELEDEESSNSPKQTAEDNEEERSILADFSACMFEYEDEETFEQAFSTIRAKASKQSWLDSIYKVKEKWAECYMKDVFTLGMRSTQLSESVNSELKRHFKSDFDIIRFLQHFERVVEDKRENELNAEFESRKKIPRIKMRTPMLIQASKLYTPIIFEAFQAEYERSMRWTRGAHSGTVQDNHGRSIIENPRLNEMLRYKDMTRKFLNLALRAASHPGSTLLVNNALDILSKQVEEEINGFTDTIALGPTDITPPSDLVSTARLKKKEVETKTSKRKKNWLDKLHKSTKNGSNKGGKRKKKGSKEQKTAKTGGKKKGKEASVHDNPAGQNIYPSTSLPMEEMSEPYMAINTFSQLLTYLQNAIRFDIQQSNTPGRSIKELKRRPLCSSTHSLLRDGEEEFLLSLTAEEAAMFLHSLPSSIRRALPVAAHGLLELGTRTSSSWHRSNHSENKYLRSPPIILQKVVEAWRMPRREGGRSRSAAYLVLFASCLLAVAAASHQEFHEAAGSRTLLMSHEHTNQVHCSRERSRAAWKAIDEYLMPFVEKEKYELPSKCRLHPGNDMFREQEQHKIHFDINEWRCGFCKKAFRAEKFLDQHFHNRHNNLVDNSQGRCLADLCGALHCDLMLEFKKPKSKCSATAAARNRHLCESLADSCFPINQGQSASRLHEFLLRQFCDAHTCKNGSKPFPKGGRKQTNRFYLALCALTIVLLPLFYLIVFLHQSSSLEMWVYMTVYRQSHETICTLKNENVYPIFSRL</sequence>